<dbReference type="OrthoDB" id="9803702at2"/>
<proteinExistence type="predicted"/>
<organism evidence="2 3">
    <name type="scientific">Thalassobius vesicularis</name>
    <dbReference type="NCBI Taxonomy" id="1294297"/>
    <lineage>
        <taxon>Bacteria</taxon>
        <taxon>Pseudomonadati</taxon>
        <taxon>Pseudomonadota</taxon>
        <taxon>Alphaproteobacteria</taxon>
        <taxon>Rhodobacterales</taxon>
        <taxon>Roseobacteraceae</taxon>
        <taxon>Thalassovita</taxon>
    </lineage>
</organism>
<dbReference type="InterPro" id="IPR018762">
    <property type="entry name" value="ChpT_C"/>
</dbReference>
<dbReference type="EMBL" id="SSMD01000003">
    <property type="protein sequence ID" value="THD75087.1"/>
    <property type="molecule type" value="Genomic_DNA"/>
</dbReference>
<sequence length="164" mass="17658">MGTPPSPEMALMADSVNNANARIRFFRVAFGKASGGQGVPLGEVQSILRDMSLSSRIRYEFQSDSAPDRAELRTAFLALLCVEQTLPMGGEIGIRLESTGWAVTGKGPRIRQDEALWAHLSDANATSTELSPGQVQFGLLSGHLRQMGRSADISFTETSAQIAF</sequence>
<protein>
    <submittedName>
        <fullName evidence="2">Histidine phosphotransferase</fullName>
    </submittedName>
</protein>
<dbReference type="Pfam" id="PF10090">
    <property type="entry name" value="HPTransfase"/>
    <property type="match status" value="1"/>
</dbReference>
<evidence type="ECO:0000313" key="3">
    <source>
        <dbReference type="Proteomes" id="UP000306113"/>
    </source>
</evidence>
<feature type="domain" description="Histidine phosphotransferase ChpT C-terminal" evidence="1">
    <location>
        <begin position="42"/>
        <end position="157"/>
    </location>
</feature>
<dbReference type="Gene3D" id="1.10.287.130">
    <property type="match status" value="1"/>
</dbReference>
<dbReference type="GO" id="GO:0016740">
    <property type="term" value="F:transferase activity"/>
    <property type="evidence" value="ECO:0007669"/>
    <property type="project" value="UniProtKB-KW"/>
</dbReference>
<accession>A0A4S3MAR8</accession>
<keyword evidence="2" id="KW-0808">Transferase</keyword>
<dbReference type="Gene3D" id="3.30.565.10">
    <property type="entry name" value="Histidine kinase-like ATPase, C-terminal domain"/>
    <property type="match status" value="1"/>
</dbReference>
<evidence type="ECO:0000259" key="1">
    <source>
        <dbReference type="Pfam" id="PF10090"/>
    </source>
</evidence>
<name>A0A4S3MAR8_9RHOB</name>
<dbReference type="Proteomes" id="UP000306113">
    <property type="component" value="Unassembled WGS sequence"/>
</dbReference>
<dbReference type="AlphaFoldDB" id="A0A4S3MAR8"/>
<evidence type="ECO:0000313" key="2">
    <source>
        <dbReference type="EMBL" id="THD75087.1"/>
    </source>
</evidence>
<dbReference type="InterPro" id="IPR036890">
    <property type="entry name" value="HATPase_C_sf"/>
</dbReference>
<gene>
    <name evidence="2" type="ORF">E7681_08665</name>
</gene>
<comment type="caution">
    <text evidence="2">The sequence shown here is derived from an EMBL/GenBank/DDBJ whole genome shotgun (WGS) entry which is preliminary data.</text>
</comment>
<reference evidence="2 3" key="1">
    <citation type="submission" date="2019-04" db="EMBL/GenBank/DDBJ databases">
        <title>Draft genome sequence of Youngimonas vesicularis.</title>
        <authorList>
            <person name="Hameed A."/>
        </authorList>
    </citation>
    <scope>NUCLEOTIDE SEQUENCE [LARGE SCALE GENOMIC DNA]</scope>
    <source>
        <strain evidence="2 3">CC-AMW-E</strain>
    </source>
</reference>
<keyword evidence="3" id="KW-1185">Reference proteome</keyword>